<dbReference type="EMBL" id="BAAAFD010000005">
    <property type="protein sequence ID" value="GAA0856758.1"/>
    <property type="molecule type" value="Genomic_DNA"/>
</dbReference>
<comment type="caution">
    <text evidence="2">The sequence shown here is derived from an EMBL/GenBank/DDBJ whole genome shotgun (WGS) entry which is preliminary data.</text>
</comment>
<proteinExistence type="predicted"/>
<keyword evidence="1" id="KW-0812">Transmembrane</keyword>
<dbReference type="InterPro" id="IPR050445">
    <property type="entry name" value="Bact_polysacc_biosynth/exp"/>
</dbReference>
<gene>
    <name evidence="2" type="ORF">GCM10009114_19890</name>
</gene>
<keyword evidence="3" id="KW-1185">Reference proteome</keyword>
<keyword evidence="1" id="KW-1133">Transmembrane helix</keyword>
<feature type="transmembrane region" description="Helical" evidence="1">
    <location>
        <begin position="117"/>
        <end position="139"/>
    </location>
</feature>
<evidence type="ECO:0000313" key="3">
    <source>
        <dbReference type="Proteomes" id="UP001500359"/>
    </source>
</evidence>
<sequence>MTEQTINDVEQRFLNLRKEFTEQQWTNPELISEKVDELTKTDVPLAYRLMQRLKNIQPGTKSKKQLNYLKSLMLRDFPHLMASSSTDGSAADKVKAGAHIAVEKLKLKAKTANWKSIATPLSIFVLIPFFVFAVYQIMWASDRYESRTQLIIKQPDGMSTLDPAMALLSGFGGAPMSNDNELVKAFILSADMIEYLQSTLNLRDHYSDTQWDFFSRLSDDASKEDLHEYFGKIINIEIDETSSLITISVQGFEPDFSQKLARTIVERAEWYINEIGHALAKEQMAFVLNEHQMVEKRLQSAKSQLLTFQRKHDLLDPEAEGMAFQQITYQLEGEIASTQAQLAALLTGMSEKAPQVMRLRAQLNSLEGELAAQRARLSSGKGDVSNDGSSVGELLAKFSDLKIDMELALKAYASSQVSLEKSRIEAYRQLKYLVIIESPTLPEDAKYPEVFYNLALFLAVLLMLFVIGRIISATVNELR</sequence>
<protein>
    <submittedName>
        <fullName evidence="2">Capsule polysaccharide transporter</fullName>
    </submittedName>
</protein>
<dbReference type="PANTHER" id="PTHR32309:SF13">
    <property type="entry name" value="FERRIC ENTEROBACTIN TRANSPORT PROTEIN FEPE"/>
    <property type="match status" value="1"/>
</dbReference>
<reference evidence="2 3" key="1">
    <citation type="journal article" date="2019" name="Int. J. Syst. Evol. Microbiol.">
        <title>The Global Catalogue of Microorganisms (GCM) 10K type strain sequencing project: providing services to taxonomists for standard genome sequencing and annotation.</title>
        <authorList>
            <consortium name="The Broad Institute Genomics Platform"/>
            <consortium name="The Broad Institute Genome Sequencing Center for Infectious Disease"/>
            <person name="Wu L."/>
            <person name="Ma J."/>
        </authorList>
    </citation>
    <scope>NUCLEOTIDE SEQUENCE [LARGE SCALE GENOMIC DNA]</scope>
    <source>
        <strain evidence="2 3">JCM 15896</strain>
    </source>
</reference>
<dbReference type="Proteomes" id="UP001500359">
    <property type="component" value="Unassembled WGS sequence"/>
</dbReference>
<organism evidence="2 3">
    <name type="scientific">Aliiglaciecola litoralis</name>
    <dbReference type="NCBI Taxonomy" id="582857"/>
    <lineage>
        <taxon>Bacteria</taxon>
        <taxon>Pseudomonadati</taxon>
        <taxon>Pseudomonadota</taxon>
        <taxon>Gammaproteobacteria</taxon>
        <taxon>Alteromonadales</taxon>
        <taxon>Alteromonadaceae</taxon>
        <taxon>Aliiglaciecola</taxon>
    </lineage>
</organism>
<feature type="transmembrane region" description="Helical" evidence="1">
    <location>
        <begin position="450"/>
        <end position="471"/>
    </location>
</feature>
<dbReference type="PANTHER" id="PTHR32309">
    <property type="entry name" value="TYROSINE-PROTEIN KINASE"/>
    <property type="match status" value="1"/>
</dbReference>
<dbReference type="RefSeq" id="WP_343859398.1">
    <property type="nucleotide sequence ID" value="NZ_BAAAFD010000005.1"/>
</dbReference>
<accession>A0ABN1LJ73</accession>
<keyword evidence="1" id="KW-0472">Membrane</keyword>
<evidence type="ECO:0000256" key="1">
    <source>
        <dbReference type="SAM" id="Phobius"/>
    </source>
</evidence>
<name>A0ABN1LJ73_9ALTE</name>
<evidence type="ECO:0000313" key="2">
    <source>
        <dbReference type="EMBL" id="GAA0856758.1"/>
    </source>
</evidence>